<dbReference type="Proteomes" id="UP000323166">
    <property type="component" value="Unassembled WGS sequence"/>
</dbReference>
<accession>A0A5S4ZNN7</accession>
<comment type="caution">
    <text evidence="2">The sequence shown here is derived from an EMBL/GenBank/DDBJ whole genome shotgun (WGS) entry which is preliminary data.</text>
</comment>
<reference evidence="2 3" key="1">
    <citation type="submission" date="2019-07" db="EMBL/GenBank/DDBJ databases">
        <title>Genomic Encyclopedia of Type Strains, Phase I: the one thousand microbial genomes (KMG-I) project.</title>
        <authorList>
            <person name="Kyrpides N."/>
        </authorList>
    </citation>
    <scope>NUCLEOTIDE SEQUENCE [LARGE SCALE GENOMIC DNA]</scope>
    <source>
        <strain evidence="2 3">DSM 6562</strain>
    </source>
</reference>
<organism evidence="2 3">
    <name type="scientific">Desulfallas thermosapovorans DSM 6562</name>
    <dbReference type="NCBI Taxonomy" id="1121431"/>
    <lineage>
        <taxon>Bacteria</taxon>
        <taxon>Bacillati</taxon>
        <taxon>Bacillota</taxon>
        <taxon>Clostridia</taxon>
        <taxon>Eubacteriales</taxon>
        <taxon>Desulfallaceae</taxon>
        <taxon>Desulfallas</taxon>
    </lineage>
</organism>
<dbReference type="RefSeq" id="WP_166512632.1">
    <property type="nucleotide sequence ID" value="NZ_VNHM01000019.1"/>
</dbReference>
<dbReference type="Gene3D" id="3.40.140.10">
    <property type="entry name" value="Cytidine Deaminase, domain 2"/>
    <property type="match status" value="1"/>
</dbReference>
<dbReference type="EMBL" id="VNHM01000019">
    <property type="protein sequence ID" value="TYO93365.1"/>
    <property type="molecule type" value="Genomic_DNA"/>
</dbReference>
<dbReference type="AlphaFoldDB" id="A0A5S4ZNN7"/>
<dbReference type="InterPro" id="IPR025657">
    <property type="entry name" value="RadC_JAB"/>
</dbReference>
<proteinExistence type="predicted"/>
<keyword evidence="3" id="KW-1185">Reference proteome</keyword>
<dbReference type="Pfam" id="PF04002">
    <property type="entry name" value="RadC"/>
    <property type="match status" value="1"/>
</dbReference>
<name>A0A5S4ZNN7_9FIRM</name>
<gene>
    <name evidence="2" type="ORF">LX24_02695</name>
</gene>
<evidence type="ECO:0000313" key="2">
    <source>
        <dbReference type="EMBL" id="TYO93365.1"/>
    </source>
</evidence>
<evidence type="ECO:0000259" key="1">
    <source>
        <dbReference type="Pfam" id="PF04002"/>
    </source>
</evidence>
<feature type="domain" description="RadC-like JAB" evidence="1">
    <location>
        <begin position="82"/>
        <end position="138"/>
    </location>
</feature>
<protein>
    <submittedName>
        <fullName evidence="2">DNA repair protein RadC</fullName>
    </submittedName>
</protein>
<sequence>MLPPKEATCEQVCNGVDIFSIEEVRRISTRFLEQAVLVLYDENLNIRVLCGPCCSKTCAMAPSMCSIINAIDNYRVPFKDALVVHNHPTLPWHGEVVPSEDDIAATELLKWQLALLGIKLIDHIIITGHKRRALSEKGICIDRGFHANGFEIKRFMYSFFVQIALVLEHEETLDVINELLAQNLELLSNYYEKHYWARLFAQRPVDFDFLTRLGKLYTGDTLLDRLIDLLSNLEDGKKVKLQPKVVIPYGQEFQKRIISGEYRVCGCAYN</sequence>
<evidence type="ECO:0000313" key="3">
    <source>
        <dbReference type="Proteomes" id="UP000323166"/>
    </source>
</evidence>